<dbReference type="GO" id="GO:0006744">
    <property type="term" value="P:ubiquinone biosynthetic process"/>
    <property type="evidence" value="ECO:0007669"/>
    <property type="project" value="TreeGrafter"/>
</dbReference>
<dbReference type="Proteomes" id="UP000756132">
    <property type="component" value="Chromosome 4"/>
</dbReference>
<feature type="transmembrane region" description="Helical" evidence="9">
    <location>
        <begin position="145"/>
        <end position="167"/>
    </location>
</feature>
<dbReference type="InterPro" id="IPR039653">
    <property type="entry name" value="Prenyltransferase"/>
</dbReference>
<dbReference type="Gene3D" id="1.10.357.140">
    <property type="entry name" value="UbiA prenyltransferase"/>
    <property type="match status" value="1"/>
</dbReference>
<reference evidence="10" key="1">
    <citation type="submission" date="2021-12" db="EMBL/GenBank/DDBJ databases">
        <authorList>
            <person name="Zaccaron A."/>
            <person name="Stergiopoulos I."/>
        </authorList>
    </citation>
    <scope>NUCLEOTIDE SEQUENCE</scope>
    <source>
        <strain evidence="10">Race5_Kim</strain>
    </source>
</reference>
<evidence type="ECO:0000256" key="7">
    <source>
        <dbReference type="ARBA" id="ARBA00022989"/>
    </source>
</evidence>
<keyword evidence="7 9" id="KW-1133">Transmembrane helix</keyword>
<evidence type="ECO:0000313" key="11">
    <source>
        <dbReference type="Proteomes" id="UP000756132"/>
    </source>
</evidence>
<dbReference type="CDD" id="cd13959">
    <property type="entry name" value="PT_UbiA_COQ2"/>
    <property type="match status" value="1"/>
</dbReference>
<sequence length="364" mass="39444">MARACSGVLELLYIDLRVHCVLSIPPSNMASKTAAEAPRTAGYVAPSAGIFRVTPAAWIPYAELMRLDRAAGYYAFYWHYAIGIAFTSCIADVPPQPVEVAKLAGYLALWVVFYRGAVCAWNDNIDQEFDRQVARCRNRPIARDAVSTTQGHVFTVALAIICAAMLAPFPMAVWLYVGVMTLMLAVYPFGKRVTDFPQVILGFAFAIPIFMCSTAFGTEPLPQDFWTGQTLFTPKAYSAMCLYGANTLWTIVFDTVYAHQDIKDDIKAGVKSLAVRLGSHTKLGLGILASVQTVLLAATGLLADLGWAFFMLGCGGAGISLFAMLALVDLEKPASCAWWFGPGSRIVGASVVSGLLGTYLLRWC</sequence>
<keyword evidence="11" id="KW-1185">Reference proteome</keyword>
<dbReference type="PANTHER" id="PTHR11048">
    <property type="entry name" value="PRENYLTRANSFERASES"/>
    <property type="match status" value="1"/>
</dbReference>
<dbReference type="AlphaFoldDB" id="A0A9Q8P8D5"/>
<evidence type="ECO:0000313" key="10">
    <source>
        <dbReference type="EMBL" id="UJO17084.1"/>
    </source>
</evidence>
<evidence type="ECO:0000256" key="3">
    <source>
        <dbReference type="ARBA" id="ARBA00004721"/>
    </source>
</evidence>
<protein>
    <submittedName>
        <fullName evidence="10">Prenytransferase ascA</fullName>
    </submittedName>
</protein>
<dbReference type="InterPro" id="IPR000537">
    <property type="entry name" value="UbiA_prenyltransferase"/>
</dbReference>
<accession>A0A9Q8P8D5</accession>
<evidence type="ECO:0000256" key="6">
    <source>
        <dbReference type="ARBA" id="ARBA00022692"/>
    </source>
</evidence>
<feature type="transmembrane region" description="Helical" evidence="9">
    <location>
        <begin position="199"/>
        <end position="216"/>
    </location>
</feature>
<keyword evidence="5" id="KW-0808">Transferase</keyword>
<dbReference type="InterPro" id="IPR044878">
    <property type="entry name" value="UbiA_sf"/>
</dbReference>
<comment type="cofactor">
    <cofactor evidence="1">
        <name>Mg(2+)</name>
        <dbReference type="ChEBI" id="CHEBI:18420"/>
    </cofactor>
</comment>
<dbReference type="EMBL" id="CP090166">
    <property type="protein sequence ID" value="UJO17084.1"/>
    <property type="molecule type" value="Genomic_DNA"/>
</dbReference>
<keyword evidence="6 9" id="KW-0812">Transmembrane</keyword>
<dbReference type="KEGG" id="ffu:CLAFUR5_04410"/>
<dbReference type="RefSeq" id="XP_047761450.1">
    <property type="nucleotide sequence ID" value="XM_047903558.1"/>
</dbReference>
<evidence type="ECO:0000256" key="1">
    <source>
        <dbReference type="ARBA" id="ARBA00001946"/>
    </source>
</evidence>
<dbReference type="OrthoDB" id="18170at2759"/>
<gene>
    <name evidence="10" type="ORF">CLAFUR5_04410</name>
</gene>
<evidence type="ECO:0000256" key="9">
    <source>
        <dbReference type="SAM" id="Phobius"/>
    </source>
</evidence>
<dbReference type="GO" id="GO:0008412">
    <property type="term" value="F:4-hydroxybenzoate polyprenyltransferase activity"/>
    <property type="evidence" value="ECO:0007669"/>
    <property type="project" value="TreeGrafter"/>
</dbReference>
<feature type="transmembrane region" description="Helical" evidence="9">
    <location>
        <begin position="173"/>
        <end position="190"/>
    </location>
</feature>
<proteinExistence type="inferred from homology"/>
<evidence type="ECO:0000256" key="5">
    <source>
        <dbReference type="ARBA" id="ARBA00022679"/>
    </source>
</evidence>
<dbReference type="Gene3D" id="1.20.120.1780">
    <property type="entry name" value="UbiA prenyltransferase"/>
    <property type="match status" value="1"/>
</dbReference>
<comment type="subcellular location">
    <subcellularLocation>
        <location evidence="2">Membrane</location>
        <topology evidence="2">Multi-pass membrane protein</topology>
    </subcellularLocation>
</comment>
<comment type="pathway">
    <text evidence="3">Secondary metabolite biosynthesis; terpenoid biosynthesis.</text>
</comment>
<keyword evidence="8 9" id="KW-0472">Membrane</keyword>
<dbReference type="FunFam" id="1.20.120.1780:FF:000001">
    <property type="entry name" value="4-hydroxybenzoate octaprenyltransferase"/>
    <property type="match status" value="1"/>
</dbReference>
<feature type="transmembrane region" description="Helical" evidence="9">
    <location>
        <begin position="236"/>
        <end position="257"/>
    </location>
</feature>
<name>A0A9Q8P8D5_PASFU</name>
<comment type="similarity">
    <text evidence="4">Belongs to the UbiA prenyltransferase family.</text>
</comment>
<dbReference type="GeneID" id="71984288"/>
<dbReference type="FunFam" id="1.10.357.140:FF:000008">
    <property type="entry name" value="4-hydroxybenzoate octaprenyltransferase"/>
    <property type="match status" value="1"/>
</dbReference>
<organism evidence="10 11">
    <name type="scientific">Passalora fulva</name>
    <name type="common">Tomato leaf mold</name>
    <name type="synonym">Cladosporium fulvum</name>
    <dbReference type="NCBI Taxonomy" id="5499"/>
    <lineage>
        <taxon>Eukaryota</taxon>
        <taxon>Fungi</taxon>
        <taxon>Dikarya</taxon>
        <taxon>Ascomycota</taxon>
        <taxon>Pezizomycotina</taxon>
        <taxon>Dothideomycetes</taxon>
        <taxon>Dothideomycetidae</taxon>
        <taxon>Mycosphaerellales</taxon>
        <taxon>Mycosphaerellaceae</taxon>
        <taxon>Fulvia</taxon>
    </lineage>
</organism>
<reference evidence="10" key="2">
    <citation type="journal article" date="2022" name="Microb. Genom.">
        <title>A chromosome-scale genome assembly of the tomato pathogen Cladosporium fulvum reveals a compartmentalized genome architecture and the presence of a dispensable chromosome.</title>
        <authorList>
            <person name="Zaccaron A.Z."/>
            <person name="Chen L.H."/>
            <person name="Samaras A."/>
            <person name="Stergiopoulos I."/>
        </authorList>
    </citation>
    <scope>NUCLEOTIDE SEQUENCE</scope>
    <source>
        <strain evidence="10">Race5_Kim</strain>
    </source>
</reference>
<evidence type="ECO:0000256" key="4">
    <source>
        <dbReference type="ARBA" id="ARBA00005985"/>
    </source>
</evidence>
<feature type="transmembrane region" description="Helical" evidence="9">
    <location>
        <begin position="309"/>
        <end position="330"/>
    </location>
</feature>
<dbReference type="PANTHER" id="PTHR11048:SF39">
    <property type="entry name" value="POLYPRENYL TRANSFERASE AUSN"/>
    <property type="match status" value="1"/>
</dbReference>
<evidence type="ECO:0000256" key="2">
    <source>
        <dbReference type="ARBA" id="ARBA00004141"/>
    </source>
</evidence>
<dbReference type="Pfam" id="PF01040">
    <property type="entry name" value="UbiA"/>
    <property type="match status" value="1"/>
</dbReference>
<feature type="transmembrane region" description="Helical" evidence="9">
    <location>
        <begin position="337"/>
        <end position="361"/>
    </location>
</feature>
<evidence type="ECO:0000256" key="8">
    <source>
        <dbReference type="ARBA" id="ARBA00023136"/>
    </source>
</evidence>
<dbReference type="GO" id="GO:0005743">
    <property type="term" value="C:mitochondrial inner membrane"/>
    <property type="evidence" value="ECO:0007669"/>
    <property type="project" value="TreeGrafter"/>
</dbReference>